<evidence type="ECO:0000313" key="3">
    <source>
        <dbReference type="Proteomes" id="UP000283569"/>
    </source>
</evidence>
<dbReference type="AlphaFoldDB" id="A0A420RYD7"/>
<evidence type="ECO:0000256" key="1">
    <source>
        <dbReference type="SAM" id="MobiDB-lite"/>
    </source>
</evidence>
<gene>
    <name evidence="2" type="ORF">BFJ72_g14795</name>
</gene>
<sequence>MEGNLVLIKRILRDKDYYPSHTEAEEMGLESDESDGEDQYPRKRRRISRSPTGLLRDATASVERPRRGRPSLTLRSIQSTYGGRYAQASGILSPASSQATPDETEVRAALASFVQ</sequence>
<protein>
    <submittedName>
        <fullName evidence="2">Uncharacterized protein</fullName>
    </submittedName>
</protein>
<feature type="compositionally biased region" description="Acidic residues" evidence="1">
    <location>
        <begin position="25"/>
        <end position="38"/>
    </location>
</feature>
<dbReference type="Proteomes" id="UP000283569">
    <property type="component" value="Unassembled WGS sequence"/>
</dbReference>
<organism evidence="2 3">
    <name type="scientific">Gibberella intermedia</name>
    <name type="common">Bulb rot disease fungus</name>
    <name type="synonym">Fusarium proliferatum</name>
    <dbReference type="NCBI Taxonomy" id="948311"/>
    <lineage>
        <taxon>Eukaryota</taxon>
        <taxon>Fungi</taxon>
        <taxon>Dikarya</taxon>
        <taxon>Ascomycota</taxon>
        <taxon>Pezizomycotina</taxon>
        <taxon>Sordariomycetes</taxon>
        <taxon>Hypocreomycetidae</taxon>
        <taxon>Hypocreales</taxon>
        <taxon>Nectriaceae</taxon>
        <taxon>Fusarium</taxon>
        <taxon>Fusarium fujikuroi species complex</taxon>
    </lineage>
</organism>
<dbReference type="EMBL" id="MRDB01000129">
    <property type="protein sequence ID" value="RKL22019.1"/>
    <property type="molecule type" value="Genomic_DNA"/>
</dbReference>
<feature type="region of interest" description="Disordered" evidence="1">
    <location>
        <begin position="17"/>
        <end position="73"/>
    </location>
</feature>
<name>A0A420RYD7_GIBIN</name>
<evidence type="ECO:0000313" key="2">
    <source>
        <dbReference type="EMBL" id="RKL22019.1"/>
    </source>
</evidence>
<accession>A0A420RYD7</accession>
<reference evidence="2 3" key="1">
    <citation type="journal article" date="2018" name="Sci. Rep.">
        <title>Characterisation of pathogen-specific regions and novel effector candidates in Fusarium oxysporum f. sp. cepae.</title>
        <authorList>
            <person name="Armitage A.D."/>
            <person name="Taylor A."/>
            <person name="Sobczyk M.K."/>
            <person name="Baxter L."/>
            <person name="Greenfield B.P."/>
            <person name="Bates H.J."/>
            <person name="Wilson F."/>
            <person name="Jackson A.C."/>
            <person name="Ott S."/>
            <person name="Harrison R.J."/>
            <person name="Clarkson J.P."/>
        </authorList>
    </citation>
    <scope>NUCLEOTIDE SEQUENCE [LARGE SCALE GENOMIC DNA]</scope>
    <source>
        <strain evidence="2 3">Fp_A8</strain>
    </source>
</reference>
<proteinExistence type="predicted"/>
<comment type="caution">
    <text evidence="2">The sequence shown here is derived from an EMBL/GenBank/DDBJ whole genome shotgun (WGS) entry which is preliminary data.</text>
</comment>